<gene>
    <name evidence="2" type="ORF">CLV67_11659</name>
</gene>
<dbReference type="Proteomes" id="UP000239415">
    <property type="component" value="Unassembled WGS sequence"/>
</dbReference>
<name>A0A2T0K347_9ACTN</name>
<feature type="domain" description="IraD/Gp25-like" evidence="1">
    <location>
        <begin position="30"/>
        <end position="120"/>
    </location>
</feature>
<dbReference type="EMBL" id="PVMZ01000016">
    <property type="protein sequence ID" value="PRX17283.1"/>
    <property type="molecule type" value="Genomic_DNA"/>
</dbReference>
<dbReference type="SUPFAM" id="SSF160719">
    <property type="entry name" value="gpW/gp25-like"/>
    <property type="match status" value="1"/>
</dbReference>
<sequence>MSDQTGRDFLGAGPAFPFVLDESGALRSHSLDEHVRQSMLLILATVPGERVMRPDFGAGLRELVFAPLNPATAAMLRHEVREAMVRFEPRVDVLGVDVRMEAEGPGSLVVEMSCRVRATDTMFNLVYPFYLDRGQS</sequence>
<organism evidence="2 3">
    <name type="scientific">Actinoplanes italicus</name>
    <dbReference type="NCBI Taxonomy" id="113567"/>
    <lineage>
        <taxon>Bacteria</taxon>
        <taxon>Bacillati</taxon>
        <taxon>Actinomycetota</taxon>
        <taxon>Actinomycetes</taxon>
        <taxon>Micromonosporales</taxon>
        <taxon>Micromonosporaceae</taxon>
        <taxon>Actinoplanes</taxon>
    </lineage>
</organism>
<dbReference type="AlphaFoldDB" id="A0A2T0K347"/>
<reference evidence="2 3" key="1">
    <citation type="submission" date="2018-03" db="EMBL/GenBank/DDBJ databases">
        <title>Genomic Encyclopedia of Archaeal and Bacterial Type Strains, Phase II (KMG-II): from individual species to whole genera.</title>
        <authorList>
            <person name="Goeker M."/>
        </authorList>
    </citation>
    <scope>NUCLEOTIDE SEQUENCE [LARGE SCALE GENOMIC DNA]</scope>
    <source>
        <strain evidence="2 3">DSM 43146</strain>
    </source>
</reference>
<comment type="caution">
    <text evidence="2">The sequence shown here is derived from an EMBL/GenBank/DDBJ whole genome shotgun (WGS) entry which is preliminary data.</text>
</comment>
<dbReference type="OrthoDB" id="9802846at2"/>
<proteinExistence type="predicted"/>
<keyword evidence="3" id="KW-1185">Reference proteome</keyword>
<dbReference type="Pfam" id="PF04965">
    <property type="entry name" value="GPW_gp25"/>
    <property type="match status" value="1"/>
</dbReference>
<dbReference type="RefSeq" id="WP_106325369.1">
    <property type="nucleotide sequence ID" value="NZ_BOMO01000149.1"/>
</dbReference>
<evidence type="ECO:0000313" key="2">
    <source>
        <dbReference type="EMBL" id="PRX17283.1"/>
    </source>
</evidence>
<protein>
    <recommendedName>
        <fullName evidence="1">IraD/Gp25-like domain-containing protein</fullName>
    </recommendedName>
</protein>
<dbReference type="Gene3D" id="3.10.450.40">
    <property type="match status" value="1"/>
</dbReference>
<dbReference type="InterPro" id="IPR007048">
    <property type="entry name" value="IraD/Gp25-like"/>
</dbReference>
<evidence type="ECO:0000313" key="3">
    <source>
        <dbReference type="Proteomes" id="UP000239415"/>
    </source>
</evidence>
<accession>A0A2T0K347</accession>
<evidence type="ECO:0000259" key="1">
    <source>
        <dbReference type="Pfam" id="PF04965"/>
    </source>
</evidence>